<dbReference type="InterPro" id="IPR044669">
    <property type="entry name" value="YneE/VCCN1/2-like"/>
</dbReference>
<dbReference type="OrthoDB" id="10365497at2759"/>
<keyword evidence="4 8" id="KW-0812">Transmembrane</keyword>
<evidence type="ECO:0000256" key="8">
    <source>
        <dbReference type="SAM" id="Phobius"/>
    </source>
</evidence>
<proteinExistence type="predicted"/>
<reference evidence="9" key="1">
    <citation type="submission" date="2021-05" db="EMBL/GenBank/DDBJ databases">
        <title>The genome of the haptophyte Pavlova lutheri (Diacronema luteri, Pavlovales) - a model for lipid biosynthesis in eukaryotic algae.</title>
        <authorList>
            <person name="Hulatt C.J."/>
            <person name="Posewitz M.C."/>
        </authorList>
    </citation>
    <scope>NUCLEOTIDE SEQUENCE</scope>
    <source>
        <strain evidence="9">NIVA-4/92</strain>
    </source>
</reference>
<accession>A0A8J5XL90</accession>
<feature type="transmembrane region" description="Helical" evidence="8">
    <location>
        <begin position="232"/>
        <end position="252"/>
    </location>
</feature>
<evidence type="ECO:0000256" key="3">
    <source>
        <dbReference type="ARBA" id="ARBA00022475"/>
    </source>
</evidence>
<dbReference type="PANTHER" id="PTHR33281:SF19">
    <property type="entry name" value="VOLTAGE-DEPENDENT ANION CHANNEL-FORMING PROTEIN YNEE"/>
    <property type="match status" value="1"/>
</dbReference>
<feature type="transmembrane region" description="Helical" evidence="8">
    <location>
        <begin position="29"/>
        <end position="50"/>
    </location>
</feature>
<organism evidence="9 10">
    <name type="scientific">Diacronema lutheri</name>
    <name type="common">Unicellular marine alga</name>
    <name type="synonym">Monochrysis lutheri</name>
    <dbReference type="NCBI Taxonomy" id="2081491"/>
    <lineage>
        <taxon>Eukaryota</taxon>
        <taxon>Haptista</taxon>
        <taxon>Haptophyta</taxon>
        <taxon>Pavlovophyceae</taxon>
        <taxon>Pavlovales</taxon>
        <taxon>Pavlovaceae</taxon>
        <taxon>Diacronema</taxon>
    </lineage>
</organism>
<evidence type="ECO:0000256" key="1">
    <source>
        <dbReference type="ARBA" id="ARBA00004651"/>
    </source>
</evidence>
<keyword evidence="10" id="KW-1185">Reference proteome</keyword>
<evidence type="ECO:0000313" key="10">
    <source>
        <dbReference type="Proteomes" id="UP000751190"/>
    </source>
</evidence>
<dbReference type="EMBL" id="JAGTXO010000011">
    <property type="protein sequence ID" value="KAG8464925.1"/>
    <property type="molecule type" value="Genomic_DNA"/>
</dbReference>
<feature type="transmembrane region" description="Helical" evidence="8">
    <location>
        <begin position="62"/>
        <end position="81"/>
    </location>
</feature>
<dbReference type="GO" id="GO:0005886">
    <property type="term" value="C:plasma membrane"/>
    <property type="evidence" value="ECO:0007669"/>
    <property type="project" value="UniProtKB-SubCell"/>
</dbReference>
<keyword evidence="2" id="KW-0813">Transport</keyword>
<keyword evidence="7 8" id="KW-0472">Membrane</keyword>
<sequence length="323" mass="34093">MAEMELLETGRPEPPMCAGKVPSPVKTALYVFTLAVISAVIGVVFDALFADGAALSGSTVTELVHTVLAIVLGLFLVLRLAHAMYQFSVAKAALSRFYSAATAIAITASHVTEALTISAGAEHEKKGVYTFRSELARLLGFSVRCLNHAVKGEPVVKDPHLMTVEDMLVVGGAHKPTPTLFAVKLVSKLIAMQREAGRFDAALCAQVNASVSEMVAAYNEVMSTKKMPLPASVSELATAWTFGFCFTVPVVISAGTFATPWVSPCASLLIAALFFSVNEIASQLEDLPAVFTHDAGLQGAERQVLLDLQLFASESTTAAGGML</sequence>
<keyword evidence="6" id="KW-0406">Ion transport</keyword>
<keyword evidence="3" id="KW-1003">Cell membrane</keyword>
<dbReference type="AlphaFoldDB" id="A0A8J5XL90"/>
<gene>
    <name evidence="9" type="ORF">KFE25_012288</name>
</gene>
<evidence type="ECO:0000256" key="7">
    <source>
        <dbReference type="ARBA" id="ARBA00023136"/>
    </source>
</evidence>
<evidence type="ECO:0000313" key="9">
    <source>
        <dbReference type="EMBL" id="KAG8464925.1"/>
    </source>
</evidence>
<protein>
    <submittedName>
        <fullName evidence="9">Uncharacterized protein</fullName>
    </submittedName>
</protein>
<evidence type="ECO:0000256" key="5">
    <source>
        <dbReference type="ARBA" id="ARBA00022989"/>
    </source>
</evidence>
<dbReference type="PANTHER" id="PTHR33281">
    <property type="entry name" value="UPF0187 PROTEIN YNEE"/>
    <property type="match status" value="1"/>
</dbReference>
<name>A0A8J5XL90_DIALT</name>
<comment type="caution">
    <text evidence="9">The sequence shown here is derived from an EMBL/GenBank/DDBJ whole genome shotgun (WGS) entry which is preliminary data.</text>
</comment>
<evidence type="ECO:0000256" key="2">
    <source>
        <dbReference type="ARBA" id="ARBA00022448"/>
    </source>
</evidence>
<dbReference type="Proteomes" id="UP000751190">
    <property type="component" value="Unassembled WGS sequence"/>
</dbReference>
<keyword evidence="5 8" id="KW-1133">Transmembrane helix</keyword>
<dbReference type="Pfam" id="PF25539">
    <property type="entry name" value="Bestrophin_2"/>
    <property type="match status" value="1"/>
</dbReference>
<dbReference type="GO" id="GO:0005254">
    <property type="term" value="F:chloride channel activity"/>
    <property type="evidence" value="ECO:0007669"/>
    <property type="project" value="InterPro"/>
</dbReference>
<evidence type="ECO:0000256" key="6">
    <source>
        <dbReference type="ARBA" id="ARBA00023065"/>
    </source>
</evidence>
<evidence type="ECO:0000256" key="4">
    <source>
        <dbReference type="ARBA" id="ARBA00022692"/>
    </source>
</evidence>
<comment type="subcellular location">
    <subcellularLocation>
        <location evidence="1">Cell membrane</location>
        <topology evidence="1">Multi-pass membrane protein</topology>
    </subcellularLocation>
</comment>